<dbReference type="GO" id="GO:0008168">
    <property type="term" value="F:methyltransferase activity"/>
    <property type="evidence" value="ECO:0007669"/>
    <property type="project" value="UniProtKB-KW"/>
</dbReference>
<evidence type="ECO:0000256" key="5">
    <source>
        <dbReference type="ARBA" id="ARBA00022490"/>
    </source>
</evidence>
<feature type="binding site" evidence="14">
    <location>
        <position position="325"/>
    </location>
    <ligand>
        <name>S-adenosyl-L-methionine</name>
        <dbReference type="ChEBI" id="CHEBI:59789"/>
    </ligand>
</feature>
<comment type="function">
    <text evidence="1">Specifically methylates the cytosine at position 967 (m5C967) of 16S rRNA.</text>
</comment>
<feature type="active site" description="Nucleophile" evidence="14">
    <location>
        <position position="378"/>
    </location>
</feature>
<dbReference type="SUPFAM" id="SSF53335">
    <property type="entry name" value="S-adenosyl-L-methionine-dependent methyltransferases"/>
    <property type="match status" value="1"/>
</dbReference>
<dbReference type="Proteomes" id="UP001596439">
    <property type="component" value="Unassembled WGS sequence"/>
</dbReference>
<accession>A0ABW2PM55</accession>
<evidence type="ECO:0000256" key="11">
    <source>
        <dbReference type="ARBA" id="ARBA00030399"/>
    </source>
</evidence>
<dbReference type="PANTHER" id="PTHR22807:SF53">
    <property type="entry name" value="RIBOSOMAL RNA SMALL SUBUNIT METHYLTRANSFERASE B-RELATED"/>
    <property type="match status" value="1"/>
</dbReference>
<comment type="caution">
    <text evidence="16">The sequence shown here is derived from an EMBL/GenBank/DDBJ whole genome shotgun (WGS) entry which is preliminary data.</text>
</comment>
<keyword evidence="10 14" id="KW-0694">RNA-binding</keyword>
<dbReference type="Pfam" id="PF22458">
    <property type="entry name" value="RsmF-B_ferredox"/>
    <property type="match status" value="1"/>
</dbReference>
<sequence>MNVREAALDTLMKIEQGGAYSTIAVNDVLKQKKVAPKDVGLYTELVYGTLSRKGTLDYILNDRIRSPKKLDKFVLPLLRMSVYQLFYLDKVPDRAVLHEAVEIAKKRGHHLGTSKFVNGVLRNVLREGFPDFSELTDAERISIEHSHPKWLVSDWIDFYGVETAEAICQLNNEPAPVTVRVNRKRASVDEMMNRLADLGVLTSRSELSSDGLVVESGNVHSTPFIEEGLLSVQDESSMLVADALGVSKDDHILDACAAPGGKAMHTAERMESGSLTALDLHPHKAKLIDQQAKRLHINGVTALALDARLAGEQFEKESFDRILLDVPCSGLGVIRRKPDIKWTKDKAQLENLPKIQRQIIDAVLPLLKPGGTLVYSTCTIDPSENETQADYVLSKGLVWDETLRERLPQSVRPIMASDRAELKLLPTTFGTDGFYIAAFKKEV</sequence>
<evidence type="ECO:0000256" key="14">
    <source>
        <dbReference type="PROSITE-ProRule" id="PRU01023"/>
    </source>
</evidence>
<comment type="catalytic activity">
    <reaction evidence="13">
        <text>cytidine(967) in 16S rRNA + S-adenosyl-L-methionine = 5-methylcytidine(967) in 16S rRNA + S-adenosyl-L-homocysteine + H(+)</text>
        <dbReference type="Rhea" id="RHEA:42748"/>
        <dbReference type="Rhea" id="RHEA-COMP:10219"/>
        <dbReference type="Rhea" id="RHEA-COMP:10220"/>
        <dbReference type="ChEBI" id="CHEBI:15378"/>
        <dbReference type="ChEBI" id="CHEBI:57856"/>
        <dbReference type="ChEBI" id="CHEBI:59789"/>
        <dbReference type="ChEBI" id="CHEBI:74483"/>
        <dbReference type="ChEBI" id="CHEBI:82748"/>
        <dbReference type="EC" id="2.1.1.176"/>
    </reaction>
</comment>
<dbReference type="InterPro" id="IPR054728">
    <property type="entry name" value="RsmB-like_ferredoxin"/>
</dbReference>
<dbReference type="SUPFAM" id="SSF48013">
    <property type="entry name" value="NusB-like"/>
    <property type="match status" value="1"/>
</dbReference>
<name>A0ABW2PM55_9BACL</name>
<keyword evidence="5" id="KW-0963">Cytoplasm</keyword>
<dbReference type="EMBL" id="JBHTCE010000001">
    <property type="protein sequence ID" value="MFC7390149.1"/>
    <property type="molecule type" value="Genomic_DNA"/>
</dbReference>
<evidence type="ECO:0000256" key="9">
    <source>
        <dbReference type="ARBA" id="ARBA00022691"/>
    </source>
</evidence>
<keyword evidence="8 14" id="KW-0808">Transferase</keyword>
<evidence type="ECO:0000313" key="17">
    <source>
        <dbReference type="Proteomes" id="UP001596439"/>
    </source>
</evidence>
<evidence type="ECO:0000313" key="16">
    <source>
        <dbReference type="EMBL" id="MFC7390149.1"/>
    </source>
</evidence>
<evidence type="ECO:0000256" key="6">
    <source>
        <dbReference type="ARBA" id="ARBA00022552"/>
    </source>
</evidence>
<keyword evidence="7 14" id="KW-0489">Methyltransferase</keyword>
<dbReference type="InterPro" id="IPR049560">
    <property type="entry name" value="MeTrfase_RsmB-F_NOP2_cat"/>
</dbReference>
<protein>
    <recommendedName>
        <fullName evidence="4">16S rRNA (cytosine(967)-C(5))-methyltransferase</fullName>
        <ecNumber evidence="4">2.1.1.176</ecNumber>
    </recommendedName>
    <alternativeName>
        <fullName evidence="11">16S rRNA m5C967 methyltransferase</fullName>
    </alternativeName>
    <alternativeName>
        <fullName evidence="12">rRNA (cytosine-C(5)-)-methyltransferase RsmB</fullName>
    </alternativeName>
</protein>
<dbReference type="PROSITE" id="PS51686">
    <property type="entry name" value="SAM_MT_RSMB_NOP"/>
    <property type="match status" value="1"/>
</dbReference>
<evidence type="ECO:0000256" key="8">
    <source>
        <dbReference type="ARBA" id="ARBA00022679"/>
    </source>
</evidence>
<evidence type="ECO:0000256" key="13">
    <source>
        <dbReference type="ARBA" id="ARBA00047283"/>
    </source>
</evidence>
<feature type="binding site" evidence="14">
    <location>
        <position position="306"/>
    </location>
    <ligand>
        <name>S-adenosyl-L-methionine</name>
        <dbReference type="ChEBI" id="CHEBI:59789"/>
    </ligand>
</feature>
<comment type="subcellular location">
    <subcellularLocation>
        <location evidence="2">Cytoplasm</location>
    </subcellularLocation>
</comment>
<organism evidence="16 17">
    <name type="scientific">Exiguobacterium aestuarii</name>
    <dbReference type="NCBI Taxonomy" id="273527"/>
    <lineage>
        <taxon>Bacteria</taxon>
        <taxon>Bacillati</taxon>
        <taxon>Bacillota</taxon>
        <taxon>Bacilli</taxon>
        <taxon>Bacillales</taxon>
        <taxon>Bacillales Family XII. Incertae Sedis</taxon>
        <taxon>Exiguobacterium</taxon>
    </lineage>
</organism>
<dbReference type="Pfam" id="PF01189">
    <property type="entry name" value="Methyltr_RsmB-F"/>
    <property type="match status" value="1"/>
</dbReference>
<feature type="binding site" evidence="14">
    <location>
        <begin position="256"/>
        <end position="262"/>
    </location>
    <ligand>
        <name>S-adenosyl-L-methionine</name>
        <dbReference type="ChEBI" id="CHEBI:59789"/>
    </ligand>
</feature>
<dbReference type="InterPro" id="IPR006027">
    <property type="entry name" value="NusB_RsmB_TIM44"/>
</dbReference>
<gene>
    <name evidence="16" type="primary">rsmB</name>
    <name evidence="16" type="ORF">ACFQO8_08315</name>
</gene>
<dbReference type="PANTHER" id="PTHR22807">
    <property type="entry name" value="NOP2 YEAST -RELATED NOL1/NOP2/FMU SUN DOMAIN-CONTAINING"/>
    <property type="match status" value="1"/>
</dbReference>
<evidence type="ECO:0000256" key="4">
    <source>
        <dbReference type="ARBA" id="ARBA00012140"/>
    </source>
</evidence>
<dbReference type="CDD" id="cd02440">
    <property type="entry name" value="AdoMet_MTases"/>
    <property type="match status" value="1"/>
</dbReference>
<dbReference type="Pfam" id="PF01029">
    <property type="entry name" value="NusB"/>
    <property type="match status" value="1"/>
</dbReference>
<evidence type="ECO:0000256" key="12">
    <source>
        <dbReference type="ARBA" id="ARBA00031088"/>
    </source>
</evidence>
<feature type="domain" description="SAM-dependent MTase RsmB/NOP-type" evidence="15">
    <location>
        <begin position="167"/>
        <end position="442"/>
    </location>
</feature>
<dbReference type="PRINTS" id="PR02008">
    <property type="entry name" value="RCMTFAMILY"/>
</dbReference>
<evidence type="ECO:0000256" key="7">
    <source>
        <dbReference type="ARBA" id="ARBA00022603"/>
    </source>
</evidence>
<dbReference type="GO" id="GO:0032259">
    <property type="term" value="P:methylation"/>
    <property type="evidence" value="ECO:0007669"/>
    <property type="project" value="UniProtKB-KW"/>
</dbReference>
<dbReference type="Gene3D" id="1.10.940.10">
    <property type="entry name" value="NusB-like"/>
    <property type="match status" value="1"/>
</dbReference>
<dbReference type="InterPro" id="IPR004573">
    <property type="entry name" value="rRNA_ssu_MeTfrase_B"/>
</dbReference>
<evidence type="ECO:0000256" key="3">
    <source>
        <dbReference type="ARBA" id="ARBA00007494"/>
    </source>
</evidence>
<dbReference type="Gene3D" id="3.40.50.150">
    <property type="entry name" value="Vaccinia Virus protein VP39"/>
    <property type="match status" value="1"/>
</dbReference>
<reference evidence="17" key="1">
    <citation type="journal article" date="2019" name="Int. J. Syst. Evol. Microbiol.">
        <title>The Global Catalogue of Microorganisms (GCM) 10K type strain sequencing project: providing services to taxonomists for standard genome sequencing and annotation.</title>
        <authorList>
            <consortium name="The Broad Institute Genomics Platform"/>
            <consortium name="The Broad Institute Genome Sequencing Center for Infectious Disease"/>
            <person name="Wu L."/>
            <person name="Ma J."/>
        </authorList>
    </citation>
    <scope>NUCLEOTIDE SEQUENCE [LARGE SCALE GENOMIC DNA]</scope>
    <source>
        <strain evidence="17">CCUG 55590</strain>
    </source>
</reference>
<dbReference type="Gene3D" id="3.30.70.1170">
    <property type="entry name" value="Sun protein, domain 3"/>
    <property type="match status" value="1"/>
</dbReference>
<evidence type="ECO:0000256" key="2">
    <source>
        <dbReference type="ARBA" id="ARBA00004496"/>
    </source>
</evidence>
<dbReference type="NCBIfam" id="TIGR00563">
    <property type="entry name" value="rsmB"/>
    <property type="match status" value="1"/>
</dbReference>
<keyword evidence="6" id="KW-0698">rRNA processing</keyword>
<evidence type="ECO:0000256" key="10">
    <source>
        <dbReference type="ARBA" id="ARBA00022884"/>
    </source>
</evidence>
<keyword evidence="17" id="KW-1185">Reference proteome</keyword>
<comment type="similarity">
    <text evidence="3 14">Belongs to the class I-like SAM-binding methyltransferase superfamily. RsmB/NOP family.</text>
</comment>
<dbReference type="PROSITE" id="PS01153">
    <property type="entry name" value="NOL1_NOP2_SUN"/>
    <property type="match status" value="1"/>
</dbReference>
<dbReference type="EC" id="2.1.1.176" evidence="4"/>
<dbReference type="InterPro" id="IPR023267">
    <property type="entry name" value="RCMT"/>
</dbReference>
<dbReference type="InterPro" id="IPR035926">
    <property type="entry name" value="NusB-like_sf"/>
</dbReference>
<evidence type="ECO:0000259" key="15">
    <source>
        <dbReference type="PROSITE" id="PS51686"/>
    </source>
</evidence>
<dbReference type="RefSeq" id="WP_214788926.1">
    <property type="nucleotide sequence ID" value="NZ_JANIEL010000023.1"/>
</dbReference>
<dbReference type="InterPro" id="IPR029063">
    <property type="entry name" value="SAM-dependent_MTases_sf"/>
</dbReference>
<proteinExistence type="inferred from homology"/>
<dbReference type="NCBIfam" id="NF011494">
    <property type="entry name" value="PRK14902.1"/>
    <property type="match status" value="1"/>
</dbReference>
<feature type="binding site" evidence="14">
    <location>
        <position position="279"/>
    </location>
    <ligand>
        <name>S-adenosyl-L-methionine</name>
        <dbReference type="ChEBI" id="CHEBI:59789"/>
    </ligand>
</feature>
<evidence type="ECO:0000256" key="1">
    <source>
        <dbReference type="ARBA" id="ARBA00002724"/>
    </source>
</evidence>
<keyword evidence="9 14" id="KW-0949">S-adenosyl-L-methionine</keyword>
<dbReference type="InterPro" id="IPR001678">
    <property type="entry name" value="MeTrfase_RsmB-F_NOP2_dom"/>
</dbReference>
<dbReference type="InterPro" id="IPR018314">
    <property type="entry name" value="RsmB/NOL1/NOP2-like_CS"/>
</dbReference>